<comment type="cofactor">
    <cofactor evidence="8">
        <name>heme c</name>
        <dbReference type="ChEBI" id="CHEBI:61717"/>
    </cofactor>
    <text evidence="8">Binds 1 heme c group covalently per subunit.</text>
</comment>
<dbReference type="Proteomes" id="UP000614811">
    <property type="component" value="Unassembled WGS sequence"/>
</dbReference>
<dbReference type="EMBL" id="BMXA01000003">
    <property type="protein sequence ID" value="GHA10858.1"/>
    <property type="molecule type" value="Genomic_DNA"/>
</dbReference>
<keyword evidence="13" id="KW-1185">Reference proteome</keyword>
<keyword evidence="7 9" id="KW-0472">Membrane</keyword>
<dbReference type="GO" id="GO:0020037">
    <property type="term" value="F:heme binding"/>
    <property type="evidence" value="ECO:0007669"/>
    <property type="project" value="InterPro"/>
</dbReference>
<dbReference type="PANTHER" id="PTHR10266:SF3">
    <property type="entry name" value="CYTOCHROME C1, HEME PROTEIN, MITOCHONDRIAL"/>
    <property type="match status" value="1"/>
</dbReference>
<keyword evidence="10" id="KW-0732">Signal</keyword>
<dbReference type="InterPro" id="IPR002326">
    <property type="entry name" value="Cyt_c1"/>
</dbReference>
<comment type="caution">
    <text evidence="12">The sequence shown here is derived from an EMBL/GenBank/DDBJ whole genome shotgun (WGS) entry which is preliminary data.</text>
</comment>
<evidence type="ECO:0000256" key="4">
    <source>
        <dbReference type="ARBA" id="ARBA00022723"/>
    </source>
</evidence>
<feature type="binding site" description="covalent" evidence="8">
    <location>
        <position position="55"/>
    </location>
    <ligand>
        <name>heme c</name>
        <dbReference type="ChEBI" id="CHEBI:61717"/>
    </ligand>
</feature>
<evidence type="ECO:0000256" key="3">
    <source>
        <dbReference type="ARBA" id="ARBA00022692"/>
    </source>
</evidence>
<dbReference type="Pfam" id="PF02167">
    <property type="entry name" value="Cytochrom_C1"/>
    <property type="match status" value="1"/>
</dbReference>
<dbReference type="SUPFAM" id="SSF46626">
    <property type="entry name" value="Cytochrome c"/>
    <property type="match status" value="1"/>
</dbReference>
<protein>
    <submittedName>
        <fullName evidence="12">Cytochrome c</fullName>
    </submittedName>
</protein>
<reference evidence="12" key="2">
    <citation type="submission" date="2020-09" db="EMBL/GenBank/DDBJ databases">
        <authorList>
            <person name="Sun Q."/>
            <person name="Kim S."/>
        </authorList>
    </citation>
    <scope>NUCLEOTIDE SEQUENCE</scope>
    <source>
        <strain evidence="12">KCTC 12711</strain>
    </source>
</reference>
<gene>
    <name evidence="12" type="ORF">GCM10008090_20730</name>
</gene>
<evidence type="ECO:0000256" key="9">
    <source>
        <dbReference type="SAM" id="Phobius"/>
    </source>
</evidence>
<reference evidence="12" key="1">
    <citation type="journal article" date="2014" name="Int. J. Syst. Evol. Microbiol.">
        <title>Complete genome sequence of Corynebacterium casei LMG S-19264T (=DSM 44701T), isolated from a smear-ripened cheese.</title>
        <authorList>
            <consortium name="US DOE Joint Genome Institute (JGI-PGF)"/>
            <person name="Walter F."/>
            <person name="Albersmeier A."/>
            <person name="Kalinowski J."/>
            <person name="Ruckert C."/>
        </authorList>
    </citation>
    <scope>NUCLEOTIDE SEQUENCE</scope>
    <source>
        <strain evidence="12">KCTC 12711</strain>
    </source>
</reference>
<accession>A0A918VMP6</accession>
<feature type="domain" description="Cytochrome c" evidence="11">
    <location>
        <begin position="42"/>
        <end position="227"/>
    </location>
</feature>
<keyword evidence="5 9" id="KW-1133">Transmembrane helix</keyword>
<feature type="chain" id="PRO_5037341488" evidence="10">
    <location>
        <begin position="24"/>
        <end position="261"/>
    </location>
</feature>
<evidence type="ECO:0000256" key="5">
    <source>
        <dbReference type="ARBA" id="ARBA00022989"/>
    </source>
</evidence>
<proteinExistence type="predicted"/>
<keyword evidence="2 8" id="KW-0349">Heme</keyword>
<dbReference type="AlphaFoldDB" id="A0A918VMP6"/>
<comment type="subcellular location">
    <subcellularLocation>
        <location evidence="1">Membrane</location>
    </subcellularLocation>
</comment>
<feature type="transmembrane region" description="Helical" evidence="9">
    <location>
        <begin position="234"/>
        <end position="252"/>
    </location>
</feature>
<evidence type="ECO:0000313" key="13">
    <source>
        <dbReference type="Proteomes" id="UP000614811"/>
    </source>
</evidence>
<dbReference type="GO" id="GO:0009055">
    <property type="term" value="F:electron transfer activity"/>
    <property type="evidence" value="ECO:0007669"/>
    <property type="project" value="InterPro"/>
</dbReference>
<keyword evidence="4 8" id="KW-0479">Metal-binding</keyword>
<evidence type="ECO:0000313" key="12">
    <source>
        <dbReference type="EMBL" id="GHA10858.1"/>
    </source>
</evidence>
<evidence type="ECO:0000256" key="7">
    <source>
        <dbReference type="ARBA" id="ARBA00023136"/>
    </source>
</evidence>
<sequence>MKKITILLMSLTASLTLSSATLAAGGGNEVKDKVYINMSDKAALQNGAKLFMNYCLACHSAQYSRYERVAEDLDIPLYQLKDNLMFTTEKPGDLMKTTMPAEDAKEWFGVAPPDLSLVSRVRKPDWVYTYLRAFYQDESTPSGWNNSLFANVAMPHAMYELQGVQRLVKRGVDVHGEHGEEISLGAGQKLVGDAIFELQHPGKMTPAEFDKAIADLTAFLVYLAEPAQLKRKTIGVYTLGFLIILLLLCVLLKKEYWRDIH</sequence>
<dbReference type="Gene3D" id="1.10.760.10">
    <property type="entry name" value="Cytochrome c-like domain"/>
    <property type="match status" value="1"/>
</dbReference>
<dbReference type="InterPro" id="IPR036909">
    <property type="entry name" value="Cyt_c-like_dom_sf"/>
</dbReference>
<dbReference type="PANTHER" id="PTHR10266">
    <property type="entry name" value="CYTOCHROME C1"/>
    <property type="match status" value="1"/>
</dbReference>
<evidence type="ECO:0000259" key="11">
    <source>
        <dbReference type="PROSITE" id="PS51007"/>
    </source>
</evidence>
<name>A0A918VMP6_9GAMM</name>
<feature type="binding site" description="covalent" evidence="8">
    <location>
        <position position="59"/>
    </location>
    <ligand>
        <name>heme c</name>
        <dbReference type="ChEBI" id="CHEBI:61717"/>
    </ligand>
</feature>
<feature type="binding site" description="covalent" evidence="8">
    <location>
        <position position="58"/>
    </location>
    <ligand>
        <name>heme c</name>
        <dbReference type="ChEBI" id="CHEBI:61717"/>
    </ligand>
</feature>
<dbReference type="GO" id="GO:0016020">
    <property type="term" value="C:membrane"/>
    <property type="evidence" value="ECO:0007669"/>
    <property type="project" value="UniProtKB-SubCell"/>
</dbReference>
<feature type="signal peptide" evidence="10">
    <location>
        <begin position="1"/>
        <end position="23"/>
    </location>
</feature>
<dbReference type="GO" id="GO:0046872">
    <property type="term" value="F:metal ion binding"/>
    <property type="evidence" value="ECO:0007669"/>
    <property type="project" value="UniProtKB-KW"/>
</dbReference>
<dbReference type="PROSITE" id="PS51007">
    <property type="entry name" value="CYTC"/>
    <property type="match status" value="1"/>
</dbReference>
<organism evidence="12 13">
    <name type="scientific">Arenicella chitinivorans</name>
    <dbReference type="NCBI Taxonomy" id="1329800"/>
    <lineage>
        <taxon>Bacteria</taxon>
        <taxon>Pseudomonadati</taxon>
        <taxon>Pseudomonadota</taxon>
        <taxon>Gammaproteobacteria</taxon>
        <taxon>Arenicellales</taxon>
        <taxon>Arenicellaceae</taxon>
        <taxon>Arenicella</taxon>
    </lineage>
</organism>
<keyword evidence="3 9" id="KW-0812">Transmembrane</keyword>
<keyword evidence="6 8" id="KW-0408">Iron</keyword>
<evidence type="ECO:0000256" key="6">
    <source>
        <dbReference type="ARBA" id="ARBA00023004"/>
    </source>
</evidence>
<dbReference type="InterPro" id="IPR009056">
    <property type="entry name" value="Cyt_c-like_dom"/>
</dbReference>
<evidence type="ECO:0000256" key="1">
    <source>
        <dbReference type="ARBA" id="ARBA00004370"/>
    </source>
</evidence>
<evidence type="ECO:0000256" key="2">
    <source>
        <dbReference type="ARBA" id="ARBA00022617"/>
    </source>
</evidence>
<dbReference type="RefSeq" id="WP_189400603.1">
    <property type="nucleotide sequence ID" value="NZ_BMXA01000003.1"/>
</dbReference>
<evidence type="ECO:0000256" key="10">
    <source>
        <dbReference type="SAM" id="SignalP"/>
    </source>
</evidence>
<evidence type="ECO:0000256" key="8">
    <source>
        <dbReference type="PIRSR" id="PIRSR602326-1"/>
    </source>
</evidence>